<evidence type="ECO:0000313" key="1">
    <source>
        <dbReference type="EMBL" id="KAI5675967.1"/>
    </source>
</evidence>
<proteinExistence type="predicted"/>
<dbReference type="Proteomes" id="UP001060085">
    <property type="component" value="Linkage Group LG02"/>
</dbReference>
<comment type="caution">
    <text evidence="1">The sequence shown here is derived from an EMBL/GenBank/DDBJ whole genome shotgun (WGS) entry which is preliminary data.</text>
</comment>
<gene>
    <name evidence="1" type="ORF">M9H77_06917</name>
</gene>
<sequence>MDGSPFTQAGKLPPIFGMVNFLERKITLKTCWKSKSFKGLPPAGGPVLHSSWTFPPPSCSVECSLPMYSGGENQDRRNVNSQHLKGVSKRKTTSQYRKGKASSVKCESFGHIQAECANTLKKNRSLNTMLSDDERKEETDYDEGDNVDHDDIMAFNVVVDMKVTSMYKV</sequence>
<accession>A0ACC0BTF9</accession>
<dbReference type="EMBL" id="CM044702">
    <property type="protein sequence ID" value="KAI5675967.1"/>
    <property type="molecule type" value="Genomic_DNA"/>
</dbReference>
<keyword evidence="2" id="KW-1185">Reference proteome</keyword>
<reference evidence="2" key="1">
    <citation type="journal article" date="2023" name="Nat. Plants">
        <title>Single-cell RNA sequencing provides a high-resolution roadmap for understanding the multicellular compartmentation of specialized metabolism.</title>
        <authorList>
            <person name="Sun S."/>
            <person name="Shen X."/>
            <person name="Li Y."/>
            <person name="Li Y."/>
            <person name="Wang S."/>
            <person name="Li R."/>
            <person name="Zhang H."/>
            <person name="Shen G."/>
            <person name="Guo B."/>
            <person name="Wei J."/>
            <person name="Xu J."/>
            <person name="St-Pierre B."/>
            <person name="Chen S."/>
            <person name="Sun C."/>
        </authorList>
    </citation>
    <scope>NUCLEOTIDE SEQUENCE [LARGE SCALE GENOMIC DNA]</scope>
</reference>
<name>A0ACC0BTF9_CATRO</name>
<protein>
    <submittedName>
        <fullName evidence="1">Uncharacterized protein</fullName>
    </submittedName>
</protein>
<evidence type="ECO:0000313" key="2">
    <source>
        <dbReference type="Proteomes" id="UP001060085"/>
    </source>
</evidence>
<organism evidence="1 2">
    <name type="scientific">Catharanthus roseus</name>
    <name type="common">Madagascar periwinkle</name>
    <name type="synonym">Vinca rosea</name>
    <dbReference type="NCBI Taxonomy" id="4058"/>
    <lineage>
        <taxon>Eukaryota</taxon>
        <taxon>Viridiplantae</taxon>
        <taxon>Streptophyta</taxon>
        <taxon>Embryophyta</taxon>
        <taxon>Tracheophyta</taxon>
        <taxon>Spermatophyta</taxon>
        <taxon>Magnoliopsida</taxon>
        <taxon>eudicotyledons</taxon>
        <taxon>Gunneridae</taxon>
        <taxon>Pentapetalae</taxon>
        <taxon>asterids</taxon>
        <taxon>lamiids</taxon>
        <taxon>Gentianales</taxon>
        <taxon>Apocynaceae</taxon>
        <taxon>Rauvolfioideae</taxon>
        <taxon>Vinceae</taxon>
        <taxon>Catharanthinae</taxon>
        <taxon>Catharanthus</taxon>
    </lineage>
</organism>